<dbReference type="EMBL" id="CP051627">
    <property type="protein sequence ID" value="UPT20815.1"/>
    <property type="molecule type" value="Genomic_DNA"/>
</dbReference>
<reference evidence="3 4" key="1">
    <citation type="submission" date="2020-04" db="EMBL/GenBank/DDBJ databases">
        <title>Thermobifida alba genome sequencing and assembly.</title>
        <authorList>
            <person name="Luzics S."/>
            <person name="Horvath B."/>
            <person name="Nagy I."/>
            <person name="Toth A."/>
            <person name="Nagy I."/>
            <person name="Kukolya J."/>
        </authorList>
    </citation>
    <scope>NUCLEOTIDE SEQUENCE [LARGE SCALE GENOMIC DNA]</scope>
    <source>
        <strain evidence="3 4">DSM 43795</strain>
    </source>
</reference>
<dbReference type="RefSeq" id="WP_248593098.1">
    <property type="nucleotide sequence ID" value="NZ_BAABEB010000027.1"/>
</dbReference>
<gene>
    <name evidence="3" type="ORF">FOF52_07455</name>
</gene>
<dbReference type="PANTHER" id="PTHR46696">
    <property type="entry name" value="P450, PUTATIVE (EUROFUNG)-RELATED"/>
    <property type="match status" value="1"/>
</dbReference>
<protein>
    <submittedName>
        <fullName evidence="3">Cytochrome P450</fullName>
    </submittedName>
</protein>
<evidence type="ECO:0000256" key="1">
    <source>
        <dbReference type="ARBA" id="ARBA00010617"/>
    </source>
</evidence>
<dbReference type="Pfam" id="PF00067">
    <property type="entry name" value="p450"/>
    <property type="match status" value="1"/>
</dbReference>
<evidence type="ECO:0000313" key="3">
    <source>
        <dbReference type="EMBL" id="UPT20815.1"/>
    </source>
</evidence>
<comment type="similarity">
    <text evidence="1">Belongs to the cytochrome P450 family.</text>
</comment>
<dbReference type="Proteomes" id="UP000832041">
    <property type="component" value="Chromosome"/>
</dbReference>
<dbReference type="SUPFAM" id="SSF48264">
    <property type="entry name" value="Cytochrome P450"/>
    <property type="match status" value="1"/>
</dbReference>
<dbReference type="CDD" id="cd11036">
    <property type="entry name" value="AknT-like"/>
    <property type="match status" value="1"/>
</dbReference>
<keyword evidence="4" id="KW-1185">Reference proteome</keyword>
<feature type="region of interest" description="Disordered" evidence="2">
    <location>
        <begin position="37"/>
        <end position="58"/>
    </location>
</feature>
<dbReference type="Gene3D" id="1.10.630.10">
    <property type="entry name" value="Cytochrome P450"/>
    <property type="match status" value="1"/>
</dbReference>
<evidence type="ECO:0000256" key="2">
    <source>
        <dbReference type="SAM" id="MobiDB-lite"/>
    </source>
</evidence>
<accession>A0ABY4L0F8</accession>
<proteinExistence type="inferred from homology"/>
<evidence type="ECO:0000313" key="4">
    <source>
        <dbReference type="Proteomes" id="UP000832041"/>
    </source>
</evidence>
<dbReference type="PANTHER" id="PTHR46696:SF1">
    <property type="entry name" value="CYTOCHROME P450 YJIB-RELATED"/>
    <property type="match status" value="1"/>
</dbReference>
<organism evidence="3 4">
    <name type="scientific">Thermobifida alba</name>
    <name type="common">Thermomonospora alba</name>
    <dbReference type="NCBI Taxonomy" id="53522"/>
    <lineage>
        <taxon>Bacteria</taxon>
        <taxon>Bacillati</taxon>
        <taxon>Actinomycetota</taxon>
        <taxon>Actinomycetes</taxon>
        <taxon>Streptosporangiales</taxon>
        <taxon>Nocardiopsidaceae</taxon>
        <taxon>Thermobifida</taxon>
    </lineage>
</organism>
<dbReference type="InterPro" id="IPR036396">
    <property type="entry name" value="Cyt_P450_sf"/>
</dbReference>
<sequence>MTQTIPDSGLGLVLQTLRGRQWLLGTRNDPYALVLRGGEESPGRLGERARDRGPLHRSSTGAWVATTLDTARSLLEDSRLQAAPPPVTEATVAEQRDPALGTPISLREAVPLRGLPAAPGRDDCARLGAAAAVLSGQCRALPAVSVREREGGADTGFDLVQDAVRPWAAGAAAAVLGFEGADASRFAALSAAAAGALDATLCPPRLETARTLESALAGMVRLASSRRRAAPDGPIGAVLKAAERAGSTDPEEDAVAVAVLLGACGVEAAVNLVGRAVEKLLDGPEGLTAVRGPEAAADAVEETLRVDPPVRVHRLFAHEALTAPNGARIAAGDEVVVLTDAVHRDPAVFDLPDSFVPGRSESALHVTLHPATPLGIIAPLVRRLAVTGLRGLADTVPRPYATGPVHHRPRSPVTRSIALFPWLWTGPGTGAAAVAAPPAPAEPSERLEAWM</sequence>
<dbReference type="InterPro" id="IPR001128">
    <property type="entry name" value="Cyt_P450"/>
</dbReference>
<feature type="compositionally biased region" description="Basic and acidic residues" evidence="2">
    <location>
        <begin position="37"/>
        <end position="54"/>
    </location>
</feature>
<name>A0ABY4L0F8_THEAE</name>